<dbReference type="CDD" id="cd00593">
    <property type="entry name" value="RIBOc"/>
    <property type="match status" value="1"/>
</dbReference>
<keyword evidence="2" id="KW-0255">Endonuclease</keyword>
<dbReference type="GO" id="GO:0005634">
    <property type="term" value="C:nucleus"/>
    <property type="evidence" value="ECO:0007669"/>
    <property type="project" value="TreeGrafter"/>
</dbReference>
<sequence length="562" mass="63067">MEAQLVPITQSPYTERDAHNLRKFYKIQNACSQLEASINVLYENALSTEEIDSMLKHGTNLEKLIAASPAMHVASRLKAAKKVLDIQSVFKQYNFESDNSPVDEYIHYPICTDRRLENLAFIHSSYPNMNVKLTETQKIVMCNERLEFLGDSWLGALVAYIIYNKYPYADEGALSKMKDAIVSNSNLEKICTKLGFKERLLENIPRSSMKIKNKFSKYYADCVEAYIGALVVDRFSAEFKDIADWLTELAQEHFEELGPDMFKKPLNKNAKGELAEFLQFNKLGLKLAYVRVTNKTPFKVQLKLGTILLAEGQGPNVREAEHRAAMEVLANKELIEKYSLCELENNDFMNHVIEEASEKDQKEVKIEIGPGTTNYGHMLGEEKSSTSDPLLATTGPNSQSSTDPNSIMKEIMDRMTSLVPSLISEAIESIIQEDNSGISISEPSMSENEPRQLVENDNSTKFSKNNITIKHSNKPPEDLKTNDIEYDKESSGRLYALLGSIKLHPDYEIFQEGPSEFHAICSIKGTGTFLGEGTGRSKKIAQHIAAGNALNSEALQDILTNT</sequence>
<dbReference type="Pfam" id="PF00035">
    <property type="entry name" value="dsrm"/>
    <property type="match status" value="2"/>
</dbReference>
<feature type="domain" description="DRBM" evidence="7">
    <location>
        <begin position="269"/>
        <end position="329"/>
    </location>
</feature>
<dbReference type="SUPFAM" id="SSF54768">
    <property type="entry name" value="dsRNA-binding domain-like"/>
    <property type="match status" value="2"/>
</dbReference>
<dbReference type="PANTHER" id="PTHR11207:SF0">
    <property type="entry name" value="RIBONUCLEASE 3"/>
    <property type="match status" value="1"/>
</dbReference>
<dbReference type="SUPFAM" id="SSF69065">
    <property type="entry name" value="RNase III domain-like"/>
    <property type="match status" value="1"/>
</dbReference>
<dbReference type="HOGENOM" id="CLU_018453_0_0_1"/>
<dbReference type="PROSITE" id="PS00517">
    <property type="entry name" value="RNASE_3_1"/>
    <property type="match status" value="1"/>
</dbReference>
<name>H2AMZ2_KAZAF</name>
<organism evidence="9 10">
    <name type="scientific">Kazachstania africana (strain ATCC 22294 / BCRC 22015 / CBS 2517 / CECT 1963 / NBRC 1671 / NRRL Y-8276)</name>
    <name type="common">Yeast</name>
    <name type="synonym">Kluyveromyces africanus</name>
    <dbReference type="NCBI Taxonomy" id="1071382"/>
    <lineage>
        <taxon>Eukaryota</taxon>
        <taxon>Fungi</taxon>
        <taxon>Dikarya</taxon>
        <taxon>Ascomycota</taxon>
        <taxon>Saccharomycotina</taxon>
        <taxon>Saccharomycetes</taxon>
        <taxon>Saccharomycetales</taxon>
        <taxon>Saccharomycetaceae</taxon>
        <taxon>Kazachstania</taxon>
    </lineage>
</organism>
<dbReference type="PANTHER" id="PTHR11207">
    <property type="entry name" value="RIBONUCLEASE III"/>
    <property type="match status" value="1"/>
</dbReference>
<gene>
    <name evidence="9" type="primary">KAFR0A03070</name>
    <name evidence="9" type="ORF">KAFR_0A03070</name>
</gene>
<dbReference type="InterPro" id="IPR014720">
    <property type="entry name" value="dsRBD_dom"/>
</dbReference>
<evidence type="ECO:0000256" key="1">
    <source>
        <dbReference type="ARBA" id="ARBA00022722"/>
    </source>
</evidence>
<dbReference type="InParanoid" id="H2AMZ2"/>
<keyword evidence="10" id="KW-1185">Reference proteome</keyword>
<dbReference type="GO" id="GO:0010468">
    <property type="term" value="P:regulation of gene expression"/>
    <property type="evidence" value="ECO:0007669"/>
    <property type="project" value="TreeGrafter"/>
</dbReference>
<accession>H2AMZ2</accession>
<keyword evidence="4 5" id="KW-0694">RNA-binding</keyword>
<dbReference type="Pfam" id="PF20860">
    <property type="entry name" value="Dicers_N"/>
    <property type="match status" value="1"/>
</dbReference>
<reference evidence="9 10" key="1">
    <citation type="journal article" date="2011" name="Proc. Natl. Acad. Sci. U.S.A.">
        <title>Evolutionary erosion of yeast sex chromosomes by mating-type switching accidents.</title>
        <authorList>
            <person name="Gordon J.L."/>
            <person name="Armisen D."/>
            <person name="Proux-Wera E."/>
            <person name="Oheigeartaigh S.S."/>
            <person name="Byrne K.P."/>
            <person name="Wolfe K.H."/>
        </authorList>
    </citation>
    <scope>NUCLEOTIDE SEQUENCE [LARGE SCALE GENOMIC DNA]</scope>
    <source>
        <strain evidence="10">ATCC 22294 / BCRC 22015 / CBS 2517 / CECT 1963 / NBRC 1671 / NRRL Y-8276</strain>
    </source>
</reference>
<dbReference type="GeneID" id="13887107"/>
<dbReference type="InterPro" id="IPR000999">
    <property type="entry name" value="RNase_III_dom"/>
</dbReference>
<evidence type="ECO:0000313" key="10">
    <source>
        <dbReference type="Proteomes" id="UP000005220"/>
    </source>
</evidence>
<dbReference type="PROSITE" id="PS50142">
    <property type="entry name" value="RNASE_3_2"/>
    <property type="match status" value="1"/>
</dbReference>
<evidence type="ECO:0008006" key="11">
    <source>
        <dbReference type="Google" id="ProtNLM"/>
    </source>
</evidence>
<evidence type="ECO:0000313" key="9">
    <source>
        <dbReference type="EMBL" id="CCF55742.1"/>
    </source>
</evidence>
<dbReference type="Pfam" id="PF00636">
    <property type="entry name" value="Ribonuclease_3"/>
    <property type="match status" value="1"/>
</dbReference>
<evidence type="ECO:0000256" key="6">
    <source>
        <dbReference type="SAM" id="MobiDB-lite"/>
    </source>
</evidence>
<feature type="region of interest" description="Disordered" evidence="6">
    <location>
        <begin position="372"/>
        <end position="404"/>
    </location>
</feature>
<dbReference type="SMART" id="SM00358">
    <property type="entry name" value="DSRM"/>
    <property type="match status" value="2"/>
</dbReference>
<dbReference type="SMART" id="SM00535">
    <property type="entry name" value="RIBOc"/>
    <property type="match status" value="1"/>
</dbReference>
<keyword evidence="3" id="KW-0378">Hydrolase</keyword>
<evidence type="ECO:0000256" key="5">
    <source>
        <dbReference type="PROSITE-ProRule" id="PRU00266"/>
    </source>
</evidence>
<evidence type="ECO:0000259" key="8">
    <source>
        <dbReference type="PROSITE" id="PS50142"/>
    </source>
</evidence>
<dbReference type="GO" id="GO:0003725">
    <property type="term" value="F:double-stranded RNA binding"/>
    <property type="evidence" value="ECO:0007669"/>
    <property type="project" value="TreeGrafter"/>
</dbReference>
<evidence type="ECO:0000256" key="3">
    <source>
        <dbReference type="ARBA" id="ARBA00022801"/>
    </source>
</evidence>
<dbReference type="EMBL" id="HE650821">
    <property type="protein sequence ID" value="CCF55742.1"/>
    <property type="molecule type" value="Genomic_DNA"/>
</dbReference>
<feature type="domain" description="DRBM" evidence="7">
    <location>
        <begin position="489"/>
        <end position="555"/>
    </location>
</feature>
<dbReference type="InterPro" id="IPR036389">
    <property type="entry name" value="RNase_III_sf"/>
</dbReference>
<dbReference type="KEGG" id="kaf:KAFR_0A03070"/>
<dbReference type="eggNOG" id="KOG1817">
    <property type="taxonomic scope" value="Eukaryota"/>
</dbReference>
<keyword evidence="1" id="KW-0540">Nuclease</keyword>
<dbReference type="GO" id="GO:0004525">
    <property type="term" value="F:ribonuclease III activity"/>
    <property type="evidence" value="ECO:0007669"/>
    <property type="project" value="InterPro"/>
</dbReference>
<dbReference type="Proteomes" id="UP000005220">
    <property type="component" value="Chromosome 1"/>
</dbReference>
<dbReference type="GO" id="GO:0006396">
    <property type="term" value="P:RNA processing"/>
    <property type="evidence" value="ECO:0007669"/>
    <property type="project" value="InterPro"/>
</dbReference>
<feature type="compositionally biased region" description="Polar residues" evidence="6">
    <location>
        <begin position="394"/>
        <end position="404"/>
    </location>
</feature>
<evidence type="ECO:0000256" key="2">
    <source>
        <dbReference type="ARBA" id="ARBA00022759"/>
    </source>
</evidence>
<dbReference type="InterPro" id="IPR048504">
    <property type="entry name" value="Dicers-like_N"/>
</dbReference>
<dbReference type="InterPro" id="IPR048505">
    <property type="entry name" value="Dicers-like_N_sf"/>
</dbReference>
<proteinExistence type="predicted"/>
<dbReference type="STRING" id="1071382.H2AMZ2"/>
<evidence type="ECO:0000259" key="7">
    <source>
        <dbReference type="PROSITE" id="PS50137"/>
    </source>
</evidence>
<dbReference type="Gene3D" id="3.30.160.20">
    <property type="match status" value="2"/>
</dbReference>
<dbReference type="PROSITE" id="PS50137">
    <property type="entry name" value="DS_RBD"/>
    <property type="match status" value="2"/>
</dbReference>
<dbReference type="RefSeq" id="XP_003954877.1">
    <property type="nucleotide sequence ID" value="XM_003954828.1"/>
</dbReference>
<evidence type="ECO:0000256" key="4">
    <source>
        <dbReference type="ARBA" id="ARBA00022884"/>
    </source>
</evidence>
<dbReference type="AlphaFoldDB" id="H2AMZ2"/>
<feature type="domain" description="RNase III" evidence="8">
    <location>
        <begin position="99"/>
        <end position="235"/>
    </location>
</feature>
<dbReference type="Gene3D" id="1.10.1520.10">
    <property type="entry name" value="Ribonuclease III domain"/>
    <property type="match status" value="1"/>
</dbReference>
<protein>
    <recommendedName>
        <fullName evidence="11">RNase III domain-containing protein</fullName>
    </recommendedName>
</protein>
<dbReference type="Gene3D" id="1.20.1270.260">
    <property type="match status" value="1"/>
</dbReference>
<dbReference type="OrthoDB" id="2392202at2759"/>